<feature type="region of interest" description="Disordered" evidence="1">
    <location>
        <begin position="175"/>
        <end position="240"/>
    </location>
</feature>
<dbReference type="RefSeq" id="WP_066201509.1">
    <property type="nucleotide sequence ID" value="NZ_CBCSAS010000008.1"/>
</dbReference>
<dbReference type="EMBL" id="PEBV01000003">
    <property type="protein sequence ID" value="PTQ54548.1"/>
    <property type="molecule type" value="Genomic_DNA"/>
</dbReference>
<dbReference type="Proteomes" id="UP000244180">
    <property type="component" value="Unassembled WGS sequence"/>
</dbReference>
<accession>A0A179IND6</accession>
<comment type="caution">
    <text evidence="3">The sequence shown here is derived from an EMBL/GenBank/DDBJ whole genome shotgun (WGS) entry which is preliminary data.</text>
</comment>
<dbReference type="InterPro" id="IPR014202">
    <property type="entry name" value="Spore_II_R"/>
</dbReference>
<feature type="transmembrane region" description="Helical" evidence="2">
    <location>
        <begin position="21"/>
        <end position="41"/>
    </location>
</feature>
<dbReference type="Pfam" id="PF09551">
    <property type="entry name" value="Spore_II_R"/>
    <property type="match status" value="1"/>
</dbReference>
<evidence type="ECO:0000313" key="4">
    <source>
        <dbReference type="EMBL" id="PTQ54548.1"/>
    </source>
</evidence>
<sequence length="266" mass="27551">MERPKLDVVWLHRSRRQALGPAGWALWLFFAAFLAAFHPALPPEAIRLRVVAHSDHPRDQAIKAAAADAVLAVLAPTVSEAEAEGPAAVRRAVLRSLPAVAAAVEGVLRENGAPYGARIAFGRQPFPAKPFGDRWLPAGDTEALVVTLGAGRGHNLWCVFFPSLCLTREAVRPKARAAPPTEGPGKAGAKDGTAAPTAPAGGAEAVGGTPPAADGAHDAPAGAFAGSPPGPSDAACGEAGESGGTGLEVRFFFLERLMAWWARFRS</sequence>
<organism evidence="3 5">
    <name type="scientific">Hydrogenibacillus schlegelii</name>
    <name type="common">Bacillus schlegelii</name>
    <dbReference type="NCBI Taxonomy" id="1484"/>
    <lineage>
        <taxon>Bacteria</taxon>
        <taxon>Bacillati</taxon>
        <taxon>Bacillota</taxon>
        <taxon>Bacilli</taxon>
        <taxon>Bacillales</taxon>
        <taxon>Bacillales Family X. Incertae Sedis</taxon>
        <taxon>Hydrogenibacillus</taxon>
    </lineage>
</organism>
<dbReference type="Proteomes" id="UP000243024">
    <property type="component" value="Unassembled WGS sequence"/>
</dbReference>
<name>A0A179IND6_HYDSH</name>
<evidence type="ECO:0000313" key="6">
    <source>
        <dbReference type="Proteomes" id="UP000244180"/>
    </source>
</evidence>
<gene>
    <name evidence="4" type="ORF">HSCHL_0127</name>
    <name evidence="3" type="ORF">SA87_07020</name>
</gene>
<keyword evidence="2" id="KW-0812">Transmembrane</keyword>
<feature type="compositionally biased region" description="Low complexity" evidence="1">
    <location>
        <begin position="190"/>
        <end position="237"/>
    </location>
</feature>
<dbReference type="AlphaFoldDB" id="A0A179IND6"/>
<reference evidence="4 6" key="2">
    <citation type="submission" date="2017-08" db="EMBL/GenBank/DDBJ databases">
        <title>Burning lignite coal seam in the remote Altai Mountains harbors a hydrogen-driven thermophilic microbial community.</title>
        <authorList>
            <person name="Kadnikov V.V."/>
            <person name="Mardanov A.V."/>
            <person name="Ivasenko D."/>
            <person name="Beletsky A.V."/>
            <person name="Karnachuk O.V."/>
            <person name="Ravin N.V."/>
        </authorList>
    </citation>
    <scope>NUCLEOTIDE SEQUENCE [LARGE SCALE GENOMIC DNA]</scope>
    <source>
        <strain evidence="4">AL33</strain>
    </source>
</reference>
<evidence type="ECO:0000313" key="5">
    <source>
        <dbReference type="Proteomes" id="UP000243024"/>
    </source>
</evidence>
<proteinExistence type="predicted"/>
<keyword evidence="2" id="KW-1133">Transmembrane helix</keyword>
<evidence type="ECO:0000256" key="2">
    <source>
        <dbReference type="SAM" id="Phobius"/>
    </source>
</evidence>
<protein>
    <submittedName>
        <fullName evidence="4">Stage II sporulation protein required for processing of pro-sigma-E (SpoIIR)</fullName>
    </submittedName>
</protein>
<evidence type="ECO:0000256" key="1">
    <source>
        <dbReference type="SAM" id="MobiDB-lite"/>
    </source>
</evidence>
<keyword evidence="5" id="KW-1185">Reference proteome</keyword>
<dbReference type="STRING" id="1484.SA87_07020"/>
<reference evidence="3 5" key="1">
    <citation type="submission" date="2015-09" db="EMBL/GenBank/DDBJ databases">
        <title>Draft genome sequence of Hydrogenibacillus schlegelii DSM 2000.</title>
        <authorList>
            <person name="Hemp J."/>
        </authorList>
    </citation>
    <scope>NUCLEOTIDE SEQUENCE [LARGE SCALE GENOMIC DNA]</scope>
    <source>
        <strain evidence="3 5">MA 48</strain>
    </source>
</reference>
<dbReference type="EMBL" id="JXBB01000023">
    <property type="protein sequence ID" value="OAR04196.1"/>
    <property type="molecule type" value="Genomic_DNA"/>
</dbReference>
<keyword evidence="2" id="KW-0472">Membrane</keyword>
<evidence type="ECO:0000313" key="3">
    <source>
        <dbReference type="EMBL" id="OAR04196.1"/>
    </source>
</evidence>